<accession>A0A1J8R9Y4</accession>
<dbReference type="EMBL" id="LVVM01000454">
    <property type="protein sequence ID" value="OJA20676.1"/>
    <property type="molecule type" value="Genomic_DNA"/>
</dbReference>
<feature type="domain" description="F-box" evidence="2">
    <location>
        <begin position="382"/>
        <end position="459"/>
    </location>
</feature>
<dbReference type="SUPFAM" id="SSF52047">
    <property type="entry name" value="RNI-like"/>
    <property type="match status" value="1"/>
</dbReference>
<proteinExistence type="predicted"/>
<evidence type="ECO:0000313" key="3">
    <source>
        <dbReference type="EMBL" id="OJA20676.1"/>
    </source>
</evidence>
<feature type="region of interest" description="Disordered" evidence="1">
    <location>
        <begin position="171"/>
        <end position="235"/>
    </location>
</feature>
<dbReference type="GO" id="GO:0031146">
    <property type="term" value="P:SCF-dependent proteasomal ubiquitin-dependent protein catabolic process"/>
    <property type="evidence" value="ECO:0007669"/>
    <property type="project" value="TreeGrafter"/>
</dbReference>
<dbReference type="PANTHER" id="PTHR13318">
    <property type="entry name" value="PARTNER OF PAIRED, ISOFORM B-RELATED"/>
    <property type="match status" value="1"/>
</dbReference>
<name>A0A1J8R9Y4_9AGAM</name>
<dbReference type="InterPro" id="IPR036047">
    <property type="entry name" value="F-box-like_dom_sf"/>
</dbReference>
<keyword evidence="4" id="KW-1185">Reference proteome</keyword>
<dbReference type="SUPFAM" id="SSF81383">
    <property type="entry name" value="F-box domain"/>
    <property type="match status" value="1"/>
</dbReference>
<gene>
    <name evidence="3" type="primary">LRR_1</name>
    <name evidence="3" type="ORF">AZE42_03097</name>
</gene>
<dbReference type="STRING" id="180088.A0A1J8R9Y4"/>
<dbReference type="SMART" id="SM00367">
    <property type="entry name" value="LRR_CC"/>
    <property type="match status" value="7"/>
</dbReference>
<evidence type="ECO:0000313" key="4">
    <source>
        <dbReference type="Proteomes" id="UP000183567"/>
    </source>
</evidence>
<dbReference type="InterPro" id="IPR032675">
    <property type="entry name" value="LRR_dom_sf"/>
</dbReference>
<dbReference type="Proteomes" id="UP000183567">
    <property type="component" value="Unassembled WGS sequence"/>
</dbReference>
<dbReference type="AlphaFoldDB" id="A0A1J8R9Y4"/>
<feature type="compositionally biased region" description="Polar residues" evidence="1">
    <location>
        <begin position="201"/>
        <end position="219"/>
    </location>
</feature>
<dbReference type="GO" id="GO:0019005">
    <property type="term" value="C:SCF ubiquitin ligase complex"/>
    <property type="evidence" value="ECO:0007669"/>
    <property type="project" value="TreeGrafter"/>
</dbReference>
<dbReference type="Pfam" id="PF12937">
    <property type="entry name" value="F-box-like"/>
    <property type="match status" value="1"/>
</dbReference>
<dbReference type="Gene3D" id="3.80.10.10">
    <property type="entry name" value="Ribonuclease Inhibitor"/>
    <property type="match status" value="2"/>
</dbReference>
<evidence type="ECO:0000256" key="1">
    <source>
        <dbReference type="SAM" id="MobiDB-lite"/>
    </source>
</evidence>
<reference evidence="3 4" key="1">
    <citation type="submission" date="2016-03" db="EMBL/GenBank/DDBJ databases">
        <title>Comparative genomics of the ectomycorrhizal sister species Rhizopogon vinicolor and Rhizopogon vesiculosus (Basidiomycota: Boletales) reveals a divergence of the mating type B locus.</title>
        <authorList>
            <person name="Mujic A.B."/>
            <person name="Kuo A."/>
            <person name="Tritt A."/>
            <person name="Lipzen A."/>
            <person name="Chen C."/>
            <person name="Johnson J."/>
            <person name="Sharma A."/>
            <person name="Barry K."/>
            <person name="Grigoriev I.V."/>
            <person name="Spatafora J.W."/>
        </authorList>
    </citation>
    <scope>NUCLEOTIDE SEQUENCE [LARGE SCALE GENOMIC DNA]</scope>
    <source>
        <strain evidence="3 4">AM-OR11-056</strain>
    </source>
</reference>
<dbReference type="InterPro" id="IPR006553">
    <property type="entry name" value="Leu-rich_rpt_Cys-con_subtyp"/>
</dbReference>
<evidence type="ECO:0000259" key="2">
    <source>
        <dbReference type="Pfam" id="PF12937"/>
    </source>
</evidence>
<dbReference type="OrthoDB" id="550575at2759"/>
<sequence>MEQAPCLDNEEVLFDFDPYEPPSTRSNQADGALDIIQRIIRMDESGQHDRGPDVILGKGKGPSLPISIPAASSGLDSPVISRGLPPNLEGSSSQPPFIPVTGEHKSESAKEANFLTLEDHDILLLPNESPSNDDCTFMNASLPSKGKEKELAYTLPPFSFSSSDLECRSIDWPSSEPGSSSAGPSSYSSTHSSPPRASPSGLSQTSPQVAENSTQQQPELTRVPSRRRSLSSLSIHSTHSIAARSMSRIKVKLGSSPNSPGNLARRLLFRNKGDAAATSIDLSPAGSVSDPCLGDIVSAGQGLASWKGPDFFSPHLDFPSDTRPHVQRSISGLESLGTLKGKGKVRSYSSPFPQYVLDIIPHDNSDVFVPLPVTLRNLFDETLPRELQLQVFSALISLHEAELERWKQSGQWTVLRASSSKYRWAGRDRGMRELVKLSRVSKAWRSLVFDGQLWMEVDLKAFPNLPVPFLLRLAETLGPFIKNMDLTGHVKLDSTTLGQVTTSLCVRSAPTIDFAYTQLLDVNLTGCNELTTQSLHDLIIHSPFLRSLCVKGLDAVNNTTFGVLAICLHLTSLNMSRCPNVNGKGLRAYANAAIERQGQLALKELRLCGVVDIYDEALGALGRAAPSLEVLDLSYCRNLHNSALEAFVACTEDDRGMESVVLTAREVGREARDNGRYRRRITKLRHLSLSSCRLLTDIACSNLAHAVPRLELLELASIGTEMKDEGIVRLLRTTPLLRKLDLEDDTDITDAVMRALTPNPPDEFAAGSTQPLQTGQALEHLVVSCATSIGNEAFLDLIRNCPRLTVLEADSTGISGNVFKEFVRQARERNLSDATLVAIDCRGVGEGAVKDVAATTRPRKGWCAWDARKLAYLDVRDKEDLKVGQDECDEKRVVLKSFYNWQTVDNVRTARERRRRNSRRPGSSDLASDLEDVARVSGRARWWSPSGRRSLGANTPDGTFNDRDGCIMM</sequence>
<dbReference type="InterPro" id="IPR001810">
    <property type="entry name" value="F-box_dom"/>
</dbReference>
<feature type="compositionally biased region" description="Low complexity" evidence="1">
    <location>
        <begin position="173"/>
        <end position="200"/>
    </location>
</feature>
<organism evidence="3 4">
    <name type="scientific">Rhizopogon vesiculosus</name>
    <dbReference type="NCBI Taxonomy" id="180088"/>
    <lineage>
        <taxon>Eukaryota</taxon>
        <taxon>Fungi</taxon>
        <taxon>Dikarya</taxon>
        <taxon>Basidiomycota</taxon>
        <taxon>Agaricomycotina</taxon>
        <taxon>Agaricomycetes</taxon>
        <taxon>Agaricomycetidae</taxon>
        <taxon>Boletales</taxon>
        <taxon>Suillineae</taxon>
        <taxon>Rhizopogonaceae</taxon>
        <taxon>Rhizopogon</taxon>
    </lineage>
</organism>
<comment type="caution">
    <text evidence="3">The sequence shown here is derived from an EMBL/GenBank/DDBJ whole genome shotgun (WGS) entry which is preliminary data.</text>
</comment>
<protein>
    <submittedName>
        <fullName evidence="3">RNI-like protein</fullName>
    </submittedName>
</protein>